<dbReference type="Proteomes" id="UP000061227">
    <property type="component" value="Unassembled WGS sequence"/>
</dbReference>
<evidence type="ECO:0000256" key="1">
    <source>
        <dbReference type="ARBA" id="ARBA00023015"/>
    </source>
</evidence>
<dbReference type="PANTHER" id="PTHR33164">
    <property type="entry name" value="TRANSCRIPTIONAL REGULATOR, MARR FAMILY"/>
    <property type="match status" value="1"/>
</dbReference>
<evidence type="ECO:0000256" key="3">
    <source>
        <dbReference type="ARBA" id="ARBA00023163"/>
    </source>
</evidence>
<sequence>MNIDPKLPTIFFAYQEFSSMVDLSHYNLTKNQHRILFIIFALEDVSIKKILLLLGISKQAANVALRDLLSRDLVTEERSKEDKRIKYLQLTPAGRALSDQISVEQQTILNKYFDAADGDWQQAMTKLAEKYLNRVN</sequence>
<dbReference type="SUPFAM" id="SSF46785">
    <property type="entry name" value="Winged helix' DNA-binding domain"/>
    <property type="match status" value="1"/>
</dbReference>
<feature type="domain" description="HTH marR-type" evidence="4">
    <location>
        <begin position="1"/>
        <end position="133"/>
    </location>
</feature>
<gene>
    <name evidence="5" type="ORF">FPFC_050520</name>
</gene>
<dbReference type="InterPro" id="IPR000835">
    <property type="entry name" value="HTH_MarR-typ"/>
</dbReference>
<reference evidence="5 6" key="1">
    <citation type="journal article" date="2015" name="BMC Genomics">
        <title>Comparative genomics of Fructobacillus spp. and Leuconostoc spp. reveals niche-specific evolution of Fructobacillus spp.</title>
        <authorList>
            <person name="Endo A."/>
            <person name="Tanizawa Y."/>
            <person name="Tanaka N."/>
            <person name="Maeno S."/>
            <person name="Kumar H."/>
            <person name="Shiwa Y."/>
            <person name="Okada S."/>
            <person name="Yoshikawa H."/>
            <person name="Dicks L."/>
            <person name="Nakagawa J."/>
            <person name="Arita M."/>
        </authorList>
    </citation>
    <scope>NUCLEOTIDE SEQUENCE [LARGE SCALE GENOMIC DNA]</scope>
    <source>
        <strain evidence="5 6">DSM 15468</strain>
    </source>
</reference>
<proteinExistence type="predicted"/>
<dbReference type="EMBL" id="DF968067">
    <property type="protein sequence ID" value="GAP03235.1"/>
    <property type="molecule type" value="Genomic_DNA"/>
</dbReference>
<dbReference type="InterPro" id="IPR036388">
    <property type="entry name" value="WH-like_DNA-bd_sf"/>
</dbReference>
<dbReference type="SMART" id="SM00347">
    <property type="entry name" value="HTH_MARR"/>
    <property type="match status" value="1"/>
</dbReference>
<dbReference type="InterPro" id="IPR023187">
    <property type="entry name" value="Tscrpt_reg_MarR-type_CS"/>
</dbReference>
<accession>A0A3F3GV82</accession>
<dbReference type="InterPro" id="IPR039422">
    <property type="entry name" value="MarR/SlyA-like"/>
</dbReference>
<dbReference type="PANTHER" id="PTHR33164:SF44">
    <property type="entry name" value="TRANSCRIPTIONAL REGULATORY PROTEIN"/>
    <property type="match status" value="1"/>
</dbReference>
<evidence type="ECO:0000313" key="6">
    <source>
        <dbReference type="Proteomes" id="UP000061227"/>
    </source>
</evidence>
<dbReference type="Pfam" id="PF12802">
    <property type="entry name" value="MarR_2"/>
    <property type="match status" value="1"/>
</dbReference>
<keyword evidence="2" id="KW-0238">DNA-binding</keyword>
<evidence type="ECO:0000259" key="4">
    <source>
        <dbReference type="PROSITE" id="PS50995"/>
    </source>
</evidence>
<dbReference type="PROSITE" id="PS01117">
    <property type="entry name" value="HTH_MARR_1"/>
    <property type="match status" value="1"/>
</dbReference>
<name>A0A3F3GV82_9LACO</name>
<organism evidence="5 6">
    <name type="scientific">Fructobacillus pseudoficulneus</name>
    <dbReference type="NCBI Taxonomy" id="220714"/>
    <lineage>
        <taxon>Bacteria</taxon>
        <taxon>Bacillati</taxon>
        <taxon>Bacillota</taxon>
        <taxon>Bacilli</taxon>
        <taxon>Lactobacillales</taxon>
        <taxon>Lactobacillaceae</taxon>
        <taxon>Fructobacillus</taxon>
    </lineage>
</organism>
<keyword evidence="6" id="KW-1185">Reference proteome</keyword>
<dbReference type="GO" id="GO:0006950">
    <property type="term" value="P:response to stress"/>
    <property type="evidence" value="ECO:0007669"/>
    <property type="project" value="TreeGrafter"/>
</dbReference>
<evidence type="ECO:0000256" key="2">
    <source>
        <dbReference type="ARBA" id="ARBA00023125"/>
    </source>
</evidence>
<dbReference type="GO" id="GO:0003677">
    <property type="term" value="F:DNA binding"/>
    <property type="evidence" value="ECO:0007669"/>
    <property type="project" value="UniProtKB-KW"/>
</dbReference>
<dbReference type="InterPro" id="IPR036390">
    <property type="entry name" value="WH_DNA-bd_sf"/>
</dbReference>
<evidence type="ECO:0000313" key="5">
    <source>
        <dbReference type="EMBL" id="GAP03235.1"/>
    </source>
</evidence>
<dbReference type="STRING" id="220714.SAMN05660469_0996"/>
<dbReference type="AlphaFoldDB" id="A0A3F3GV82"/>
<dbReference type="Gene3D" id="1.10.10.10">
    <property type="entry name" value="Winged helix-like DNA-binding domain superfamily/Winged helix DNA-binding domain"/>
    <property type="match status" value="1"/>
</dbReference>
<dbReference type="GO" id="GO:0003700">
    <property type="term" value="F:DNA-binding transcription factor activity"/>
    <property type="evidence" value="ECO:0007669"/>
    <property type="project" value="InterPro"/>
</dbReference>
<keyword evidence="1" id="KW-0805">Transcription regulation</keyword>
<keyword evidence="3" id="KW-0804">Transcription</keyword>
<dbReference type="PROSITE" id="PS50995">
    <property type="entry name" value="HTH_MARR_2"/>
    <property type="match status" value="1"/>
</dbReference>
<protein>
    <submittedName>
        <fullName evidence="5">MarR family transcriptional regulator</fullName>
    </submittedName>
</protein>